<accession>A0A7Y0FKX2</accession>
<dbReference type="EMBL" id="JABBGH010000001">
    <property type="protein sequence ID" value="NML64197.1"/>
    <property type="molecule type" value="Genomic_DNA"/>
</dbReference>
<feature type="transmembrane region" description="Helical" evidence="1">
    <location>
        <begin position="73"/>
        <end position="94"/>
    </location>
</feature>
<keyword evidence="4" id="KW-1185">Reference proteome</keyword>
<gene>
    <name evidence="3" type="ORF">HHL22_03165</name>
</gene>
<feature type="transmembrane region" description="Helical" evidence="1">
    <location>
        <begin position="46"/>
        <end position="66"/>
    </location>
</feature>
<dbReference type="Gene3D" id="3.60.10.10">
    <property type="entry name" value="Endonuclease/exonuclease/phosphatase"/>
    <property type="match status" value="1"/>
</dbReference>
<evidence type="ECO:0000256" key="1">
    <source>
        <dbReference type="SAM" id="Phobius"/>
    </source>
</evidence>
<evidence type="ECO:0000259" key="2">
    <source>
        <dbReference type="Pfam" id="PF03372"/>
    </source>
</evidence>
<feature type="transmembrane region" description="Helical" evidence="1">
    <location>
        <begin position="12"/>
        <end position="34"/>
    </location>
</feature>
<dbReference type="InterPro" id="IPR036691">
    <property type="entry name" value="Endo/exonu/phosph_ase_sf"/>
</dbReference>
<dbReference type="Pfam" id="PF03372">
    <property type="entry name" value="Exo_endo_phos"/>
    <property type="match status" value="1"/>
</dbReference>
<protein>
    <submittedName>
        <fullName evidence="3">Endonuclease</fullName>
    </submittedName>
</protein>
<dbReference type="InterPro" id="IPR005135">
    <property type="entry name" value="Endo/exonuclease/phosphatase"/>
</dbReference>
<keyword evidence="1" id="KW-0472">Membrane</keyword>
<keyword evidence="3" id="KW-0255">Endonuclease</keyword>
<comment type="caution">
    <text evidence="3">The sequence shown here is derived from an EMBL/GenBank/DDBJ whole genome shotgun (WGS) entry which is preliminary data.</text>
</comment>
<evidence type="ECO:0000313" key="4">
    <source>
        <dbReference type="Proteomes" id="UP000559626"/>
    </source>
</evidence>
<keyword evidence="3" id="KW-0378">Hydrolase</keyword>
<dbReference type="RefSeq" id="WP_169529511.1">
    <property type="nucleotide sequence ID" value="NZ_JABBGH010000001.1"/>
</dbReference>
<dbReference type="AlphaFoldDB" id="A0A7Y0FKX2"/>
<keyword evidence="1" id="KW-1133">Transmembrane helix</keyword>
<name>A0A7Y0FKX2_9BACT</name>
<organism evidence="3 4">
    <name type="scientific">Hymenobacter polaris</name>
    <dbReference type="NCBI Taxonomy" id="2682546"/>
    <lineage>
        <taxon>Bacteria</taxon>
        <taxon>Pseudomonadati</taxon>
        <taxon>Bacteroidota</taxon>
        <taxon>Cytophagia</taxon>
        <taxon>Cytophagales</taxon>
        <taxon>Hymenobacteraceae</taxon>
        <taxon>Hymenobacter</taxon>
    </lineage>
</organism>
<reference evidence="3 4" key="1">
    <citation type="submission" date="2020-04" db="EMBL/GenBank/DDBJ databases">
        <title>Hymenobacter polaris sp. nov., isolated from Arctic soil.</title>
        <authorList>
            <person name="Dahal R.H."/>
        </authorList>
    </citation>
    <scope>NUCLEOTIDE SEQUENCE [LARGE SCALE GENOMIC DNA]</scope>
    <source>
        <strain evidence="3 4">RP-2-7</strain>
    </source>
</reference>
<keyword evidence="3" id="KW-0540">Nuclease</keyword>
<dbReference type="GO" id="GO:0004519">
    <property type="term" value="F:endonuclease activity"/>
    <property type="evidence" value="ECO:0007669"/>
    <property type="project" value="UniProtKB-KW"/>
</dbReference>
<evidence type="ECO:0000313" key="3">
    <source>
        <dbReference type="EMBL" id="NML64197.1"/>
    </source>
</evidence>
<proteinExistence type="predicted"/>
<keyword evidence="1" id="KW-0812">Transmembrane</keyword>
<sequence>MSTSLLGWLRTGALYLVALLGTVSVAATLLSLPANTPEWWLKLLDFPRVQTLLVALGCLVLLPLLARRWHWGTWALALGLGSAAGLQASIVLPYSPLVPLAVAQATPAQATHRAATLRLFEANVLQSNRHAADLLRLVRQQNPDVVLLEETNAWWAHAVDSLGQAYPYHMLCPLPDTYGMLLYSKYPLSDTVRRFLQHPNVPSFYANVQLPSGQRFYLCAVHPVPPVPSEHPYNKHEREAELVKVGRLLQAQTQGPGLPTLVVGDLNDVAWAHTTRLFESQANLHSVRVGRGLYATFDAKIPLLRWPLDHVFVSSQFRVVELKRLAYFGSDHFPLYCELALE</sequence>
<feature type="domain" description="Endonuclease/exonuclease/phosphatase" evidence="2">
    <location>
        <begin position="123"/>
        <end position="332"/>
    </location>
</feature>
<dbReference type="Proteomes" id="UP000559626">
    <property type="component" value="Unassembled WGS sequence"/>
</dbReference>
<dbReference type="SUPFAM" id="SSF56219">
    <property type="entry name" value="DNase I-like"/>
    <property type="match status" value="1"/>
</dbReference>